<reference evidence="2" key="1">
    <citation type="journal article" date="2021" name="Mol. Plant Microbe Interact.">
        <title>Telomere to telomere genome assembly of Fusarium musae F31, causal agent of crown rot disease of banana.</title>
        <authorList>
            <person name="Degradi L."/>
            <person name="Tava V."/>
            <person name="Kunova A."/>
            <person name="Cortesi P."/>
            <person name="Saracchi M."/>
            <person name="Pasquali M."/>
        </authorList>
    </citation>
    <scope>NUCLEOTIDE SEQUENCE</scope>
    <source>
        <strain evidence="2">F31</strain>
    </source>
</reference>
<feature type="compositionally biased region" description="Basic residues" evidence="1">
    <location>
        <begin position="17"/>
        <end position="30"/>
    </location>
</feature>
<dbReference type="AlphaFoldDB" id="A0A9P8D6D8"/>
<evidence type="ECO:0000256" key="1">
    <source>
        <dbReference type="SAM" id="MobiDB-lite"/>
    </source>
</evidence>
<organism evidence="2 3">
    <name type="scientific">Fusarium musae</name>
    <dbReference type="NCBI Taxonomy" id="1042133"/>
    <lineage>
        <taxon>Eukaryota</taxon>
        <taxon>Fungi</taxon>
        <taxon>Dikarya</taxon>
        <taxon>Ascomycota</taxon>
        <taxon>Pezizomycotina</taxon>
        <taxon>Sordariomycetes</taxon>
        <taxon>Hypocreomycetidae</taxon>
        <taxon>Hypocreales</taxon>
        <taxon>Nectriaceae</taxon>
        <taxon>Fusarium</taxon>
    </lineage>
</organism>
<gene>
    <name evidence="2" type="ORF">J7337_012736</name>
</gene>
<accession>A0A9P8D6D8</accession>
<feature type="compositionally biased region" description="Basic and acidic residues" evidence="1">
    <location>
        <begin position="1"/>
        <end position="12"/>
    </location>
</feature>
<sequence>MNKANRFKEPELSFRPSHNRHSAQHRRRTCQRLLKSKAFPNSGREAAPIRGEDEITADEATPAPEAEQNSTMGHRSGASGAAGPSLDTVELGLTHLSSFTLIMIEPYSK</sequence>
<dbReference type="Proteomes" id="UP000827133">
    <property type="component" value="Unassembled WGS sequence"/>
</dbReference>
<comment type="caution">
    <text evidence="2">The sequence shown here is derived from an EMBL/GenBank/DDBJ whole genome shotgun (WGS) entry which is preliminary data.</text>
</comment>
<dbReference type="EMBL" id="JAHBCI010000010">
    <property type="protein sequence ID" value="KAG9496155.1"/>
    <property type="molecule type" value="Genomic_DNA"/>
</dbReference>
<evidence type="ECO:0000313" key="3">
    <source>
        <dbReference type="Proteomes" id="UP000827133"/>
    </source>
</evidence>
<evidence type="ECO:0000313" key="2">
    <source>
        <dbReference type="EMBL" id="KAG9496155.1"/>
    </source>
</evidence>
<keyword evidence="3" id="KW-1185">Reference proteome</keyword>
<dbReference type="GeneID" id="68320592"/>
<name>A0A9P8D6D8_9HYPO</name>
<dbReference type="KEGG" id="fmu:J7337_012736"/>
<feature type="compositionally biased region" description="Low complexity" evidence="1">
    <location>
        <begin position="58"/>
        <end position="67"/>
    </location>
</feature>
<proteinExistence type="predicted"/>
<dbReference type="RefSeq" id="XP_044675155.1">
    <property type="nucleotide sequence ID" value="XM_044830239.1"/>
</dbReference>
<protein>
    <submittedName>
        <fullName evidence="2">Uncharacterized protein</fullName>
    </submittedName>
</protein>
<feature type="region of interest" description="Disordered" evidence="1">
    <location>
        <begin position="1"/>
        <end position="86"/>
    </location>
</feature>